<keyword evidence="2" id="KW-1185">Reference proteome</keyword>
<proteinExistence type="predicted"/>
<reference evidence="1 2" key="1">
    <citation type="journal article" date="2021" name="J. Hered.">
        <title>A chromosome-level genome assembly of the parasitoid wasp, Cotesia glomerata (Hymenoptera: Braconidae).</title>
        <authorList>
            <person name="Pinto B.J."/>
            <person name="Weis J.J."/>
            <person name="Gamble T."/>
            <person name="Ode P.J."/>
            <person name="Paul R."/>
            <person name="Zaspel J.M."/>
        </authorList>
    </citation>
    <scope>NUCLEOTIDE SEQUENCE [LARGE SCALE GENOMIC DNA]</scope>
    <source>
        <strain evidence="1">CgM1</strain>
    </source>
</reference>
<dbReference type="EMBL" id="JAHXZJ010000747">
    <property type="protein sequence ID" value="KAH0557544.1"/>
    <property type="molecule type" value="Genomic_DNA"/>
</dbReference>
<comment type="caution">
    <text evidence="1">The sequence shown here is derived from an EMBL/GenBank/DDBJ whole genome shotgun (WGS) entry which is preliminary data.</text>
</comment>
<evidence type="ECO:0008006" key="3">
    <source>
        <dbReference type="Google" id="ProtNLM"/>
    </source>
</evidence>
<gene>
    <name evidence="1" type="ORF">KQX54_007851</name>
</gene>
<sequence>MNNPPVQALTISFTTNHEIHHWVDRDDSVILKGYVDAITPLIQRGHITFFQIIVNNNDGSRVTVIFCGNYAVNHHALIQLNQIIELSRVQVRKSTFRREHDLLFLAESEINLNHGQFVRANPIIAEVDVSIQLVPQSTGIIFISGWLKLPFVGMDNGRYGSGLIVDGNYKIKVHVNPFVPYQGLIEGVYVCVRGKFCRNQNGIPFVSVNNIQDVSLVPNKSILTTVELSRLGHIIP</sequence>
<organism evidence="1 2">
    <name type="scientific">Cotesia glomerata</name>
    <name type="common">Lepidopteran parasitic wasp</name>
    <name type="synonym">Apanteles glomeratus</name>
    <dbReference type="NCBI Taxonomy" id="32391"/>
    <lineage>
        <taxon>Eukaryota</taxon>
        <taxon>Metazoa</taxon>
        <taxon>Ecdysozoa</taxon>
        <taxon>Arthropoda</taxon>
        <taxon>Hexapoda</taxon>
        <taxon>Insecta</taxon>
        <taxon>Pterygota</taxon>
        <taxon>Neoptera</taxon>
        <taxon>Endopterygota</taxon>
        <taxon>Hymenoptera</taxon>
        <taxon>Apocrita</taxon>
        <taxon>Ichneumonoidea</taxon>
        <taxon>Braconidae</taxon>
        <taxon>Microgastrinae</taxon>
        <taxon>Cotesia</taxon>
    </lineage>
</organism>
<protein>
    <recommendedName>
        <fullName evidence="3">Galectin</fullName>
    </recommendedName>
</protein>
<accession>A0AAV7ISJ8</accession>
<dbReference type="AlphaFoldDB" id="A0AAV7ISJ8"/>
<evidence type="ECO:0000313" key="2">
    <source>
        <dbReference type="Proteomes" id="UP000826195"/>
    </source>
</evidence>
<dbReference type="Proteomes" id="UP000826195">
    <property type="component" value="Unassembled WGS sequence"/>
</dbReference>
<evidence type="ECO:0000313" key="1">
    <source>
        <dbReference type="EMBL" id="KAH0557544.1"/>
    </source>
</evidence>
<name>A0AAV7ISJ8_COTGL</name>